<dbReference type="Pfam" id="PF13516">
    <property type="entry name" value="LRR_6"/>
    <property type="match status" value="1"/>
</dbReference>
<dbReference type="KEGG" id="mng:MNEG_15827"/>
<keyword evidence="3" id="KW-1185">Reference proteome</keyword>
<dbReference type="SUPFAM" id="SSF52047">
    <property type="entry name" value="RNI-like"/>
    <property type="match status" value="1"/>
</dbReference>
<dbReference type="InterPro" id="IPR001611">
    <property type="entry name" value="Leu-rich_rpt"/>
</dbReference>
<dbReference type="EMBL" id="KK105920">
    <property type="protein sequence ID" value="KIY92135.1"/>
    <property type="molecule type" value="Genomic_DNA"/>
</dbReference>
<dbReference type="GeneID" id="25733526"/>
<dbReference type="InterPro" id="IPR032675">
    <property type="entry name" value="LRR_dom_sf"/>
</dbReference>
<accession>A0A0D2M9V2</accession>
<organism evidence="2 3">
    <name type="scientific">Monoraphidium neglectum</name>
    <dbReference type="NCBI Taxonomy" id="145388"/>
    <lineage>
        <taxon>Eukaryota</taxon>
        <taxon>Viridiplantae</taxon>
        <taxon>Chlorophyta</taxon>
        <taxon>core chlorophytes</taxon>
        <taxon>Chlorophyceae</taxon>
        <taxon>CS clade</taxon>
        <taxon>Sphaeropleales</taxon>
        <taxon>Selenastraceae</taxon>
        <taxon>Monoraphidium</taxon>
    </lineage>
</organism>
<sequence>MPEFSFASLLRSQIDALVAARLPALTSLTLNDIAAFDDTCALELLLRAPWVTNLRSLRLENCHVRDAGIDQLRHHQLPLLQDLSLARNALSDRAGVELMCAVLPALRRLDLSSNALSAQSPKLWAAVEAELEARHGRGLRYWLGTVQELIFSGMGPEFGDEAVADLARARLPSLRSLCLVNSGLSDAAVAALAGAEWMRHVVSLDIGRNIEIGRDPAPWAALAAAPLHELRHLKLTFLILGRGAQEALGGSAWLGGLEALSFGRRLAADSPVRRAAAFLALEAAGRVLYDIL</sequence>
<comment type="subcellular location">
    <subcellularLocation>
        <location evidence="1">Cytoplasm</location>
        <location evidence="1">Cytoskeleton</location>
        <location evidence="1">Cilium axoneme</location>
    </subcellularLocation>
</comment>
<proteinExistence type="predicted"/>
<dbReference type="AlphaFoldDB" id="A0A0D2M9V2"/>
<dbReference type="PANTHER" id="PTHR13318:SF190">
    <property type="entry name" value="PARTNER OF PAIRED, ISOFORM B"/>
    <property type="match status" value="1"/>
</dbReference>
<reference evidence="2 3" key="1">
    <citation type="journal article" date="2013" name="BMC Genomics">
        <title>Reconstruction of the lipid metabolism for the microalga Monoraphidium neglectum from its genome sequence reveals characteristics suitable for biofuel production.</title>
        <authorList>
            <person name="Bogen C."/>
            <person name="Al-Dilaimi A."/>
            <person name="Albersmeier A."/>
            <person name="Wichmann J."/>
            <person name="Grundmann M."/>
            <person name="Rupp O."/>
            <person name="Lauersen K.J."/>
            <person name="Blifernez-Klassen O."/>
            <person name="Kalinowski J."/>
            <person name="Goesmann A."/>
            <person name="Mussgnug J.H."/>
            <person name="Kruse O."/>
        </authorList>
    </citation>
    <scope>NUCLEOTIDE SEQUENCE [LARGE SCALE GENOMIC DNA]</scope>
    <source>
        <strain evidence="2 3">SAG 48.87</strain>
    </source>
</reference>
<protein>
    <submittedName>
        <fullName evidence="2">Uncharacterized protein</fullName>
    </submittedName>
</protein>
<dbReference type="GO" id="GO:0019005">
    <property type="term" value="C:SCF ubiquitin ligase complex"/>
    <property type="evidence" value="ECO:0007669"/>
    <property type="project" value="TreeGrafter"/>
</dbReference>
<name>A0A0D2M9V2_9CHLO</name>
<evidence type="ECO:0000313" key="2">
    <source>
        <dbReference type="EMBL" id="KIY92135.1"/>
    </source>
</evidence>
<dbReference type="Gene3D" id="3.80.10.10">
    <property type="entry name" value="Ribonuclease Inhibitor"/>
    <property type="match status" value="2"/>
</dbReference>
<dbReference type="GO" id="GO:0005930">
    <property type="term" value="C:axoneme"/>
    <property type="evidence" value="ECO:0007669"/>
    <property type="project" value="UniProtKB-SubCell"/>
</dbReference>
<gene>
    <name evidence="2" type="ORF">MNEG_15827</name>
</gene>
<evidence type="ECO:0000256" key="1">
    <source>
        <dbReference type="ARBA" id="ARBA00004430"/>
    </source>
</evidence>
<dbReference type="RefSeq" id="XP_013891155.1">
    <property type="nucleotide sequence ID" value="XM_014035701.1"/>
</dbReference>
<dbReference type="GO" id="GO:0031146">
    <property type="term" value="P:SCF-dependent proteasomal ubiquitin-dependent protein catabolic process"/>
    <property type="evidence" value="ECO:0007669"/>
    <property type="project" value="TreeGrafter"/>
</dbReference>
<dbReference type="PANTHER" id="PTHR13318">
    <property type="entry name" value="PARTNER OF PAIRED, ISOFORM B-RELATED"/>
    <property type="match status" value="1"/>
</dbReference>
<dbReference type="Proteomes" id="UP000054498">
    <property type="component" value="Unassembled WGS sequence"/>
</dbReference>
<evidence type="ECO:0000313" key="3">
    <source>
        <dbReference type="Proteomes" id="UP000054498"/>
    </source>
</evidence>